<keyword evidence="15" id="KW-1185">Reference proteome</keyword>
<comment type="subcellular location">
    <subcellularLocation>
        <location evidence="2">Endoplasmic reticulum membrane</location>
    </subcellularLocation>
</comment>
<keyword evidence="6" id="KW-0808">Transferase</keyword>
<dbReference type="InterPro" id="IPR036424">
    <property type="entry name" value="UPP_synth-like_sf"/>
</dbReference>
<feature type="transmembrane region" description="Helical" evidence="13">
    <location>
        <begin position="7"/>
        <end position="25"/>
    </location>
</feature>
<keyword evidence="14" id="KW-0675">Receptor</keyword>
<dbReference type="SUPFAM" id="SSF64005">
    <property type="entry name" value="Undecaprenyl diphosphate synthase"/>
    <property type="match status" value="1"/>
</dbReference>
<dbReference type="Proteomes" id="UP000225706">
    <property type="component" value="Unassembled WGS sequence"/>
</dbReference>
<dbReference type="STRING" id="50429.A0A2B4SYE5"/>
<dbReference type="OrthoDB" id="19639at2759"/>
<name>A0A2B4SYE5_STYPI</name>
<evidence type="ECO:0000256" key="3">
    <source>
        <dbReference type="ARBA" id="ARBA00004922"/>
    </source>
</evidence>
<evidence type="ECO:0000256" key="5">
    <source>
        <dbReference type="ARBA" id="ARBA00012596"/>
    </source>
</evidence>
<reference evidence="15" key="1">
    <citation type="journal article" date="2017" name="bioRxiv">
        <title>Comparative analysis of the genomes of Stylophora pistillata and Acropora digitifera provides evidence for extensive differences between species of corals.</title>
        <authorList>
            <person name="Voolstra C.R."/>
            <person name="Li Y."/>
            <person name="Liew Y.J."/>
            <person name="Baumgarten S."/>
            <person name="Zoccola D."/>
            <person name="Flot J.-F."/>
            <person name="Tambutte S."/>
            <person name="Allemand D."/>
            <person name="Aranda M."/>
        </authorList>
    </citation>
    <scope>NUCLEOTIDE SEQUENCE [LARGE SCALE GENOMIC DNA]</scope>
</reference>
<organism evidence="14 15">
    <name type="scientific">Stylophora pistillata</name>
    <name type="common">Smooth cauliflower coral</name>
    <dbReference type="NCBI Taxonomy" id="50429"/>
    <lineage>
        <taxon>Eukaryota</taxon>
        <taxon>Metazoa</taxon>
        <taxon>Cnidaria</taxon>
        <taxon>Anthozoa</taxon>
        <taxon>Hexacorallia</taxon>
        <taxon>Scleractinia</taxon>
        <taxon>Astrocoeniina</taxon>
        <taxon>Pocilloporidae</taxon>
        <taxon>Stylophora</taxon>
    </lineage>
</organism>
<keyword evidence="11 13" id="KW-0472">Membrane</keyword>
<accession>A0A2B4SYE5</accession>
<comment type="similarity">
    <text evidence="4">Belongs to the UPP synthase family.</text>
</comment>
<dbReference type="GO" id="GO:0045547">
    <property type="term" value="F:ditrans,polycis-polyprenyl diphosphate synthase [(2E,6E)-farnesyl diphosphate specific] activity"/>
    <property type="evidence" value="ECO:0007669"/>
    <property type="project" value="UniProtKB-EC"/>
</dbReference>
<dbReference type="GO" id="GO:0005789">
    <property type="term" value="C:endoplasmic reticulum membrane"/>
    <property type="evidence" value="ECO:0007669"/>
    <property type="project" value="UniProtKB-SubCell"/>
</dbReference>
<evidence type="ECO:0000256" key="11">
    <source>
        <dbReference type="ARBA" id="ARBA00023136"/>
    </source>
</evidence>
<keyword evidence="8" id="KW-0256">Endoplasmic reticulum</keyword>
<comment type="pathway">
    <text evidence="3">Protein modification; protein glycosylation.</text>
</comment>
<comment type="cofactor">
    <cofactor evidence="1">
        <name>Mg(2+)</name>
        <dbReference type="ChEBI" id="CHEBI:18420"/>
    </cofactor>
</comment>
<gene>
    <name evidence="14" type="primary">Nus1</name>
    <name evidence="14" type="ORF">AWC38_SpisGene987</name>
</gene>
<evidence type="ECO:0000256" key="6">
    <source>
        <dbReference type="ARBA" id="ARBA00022679"/>
    </source>
</evidence>
<evidence type="ECO:0000256" key="2">
    <source>
        <dbReference type="ARBA" id="ARBA00004586"/>
    </source>
</evidence>
<dbReference type="EMBL" id="LSMT01000006">
    <property type="protein sequence ID" value="PFX34199.1"/>
    <property type="molecule type" value="Genomic_DNA"/>
</dbReference>
<dbReference type="GO" id="GO:1904423">
    <property type="term" value="C:dehydrodolichyl diphosphate synthase complex"/>
    <property type="evidence" value="ECO:0007669"/>
    <property type="project" value="InterPro"/>
</dbReference>
<dbReference type="EC" id="2.5.1.87" evidence="5"/>
<evidence type="ECO:0000256" key="8">
    <source>
        <dbReference type="ARBA" id="ARBA00022824"/>
    </source>
</evidence>
<evidence type="ECO:0000256" key="7">
    <source>
        <dbReference type="ARBA" id="ARBA00022692"/>
    </source>
</evidence>
<evidence type="ECO:0000256" key="4">
    <source>
        <dbReference type="ARBA" id="ARBA00005432"/>
    </source>
</evidence>
<evidence type="ECO:0000313" key="15">
    <source>
        <dbReference type="Proteomes" id="UP000225706"/>
    </source>
</evidence>
<comment type="caution">
    <text evidence="14">The sequence shown here is derived from an EMBL/GenBank/DDBJ whole genome shotgun (WGS) entry which is preliminary data.</text>
</comment>
<evidence type="ECO:0000313" key="14">
    <source>
        <dbReference type="EMBL" id="PFX34199.1"/>
    </source>
</evidence>
<dbReference type="InterPro" id="IPR038887">
    <property type="entry name" value="Nus1/NgBR"/>
</dbReference>
<evidence type="ECO:0000256" key="9">
    <source>
        <dbReference type="ARBA" id="ARBA00022842"/>
    </source>
</evidence>
<proteinExistence type="inferred from homology"/>
<keyword evidence="10 13" id="KW-1133">Transmembrane helix</keyword>
<evidence type="ECO:0000256" key="10">
    <source>
        <dbReference type="ARBA" id="ARBA00022989"/>
    </source>
</evidence>
<keyword evidence="7 13" id="KW-0812">Transmembrane</keyword>
<dbReference type="AlphaFoldDB" id="A0A2B4SYE5"/>
<dbReference type="Gene3D" id="3.40.1180.10">
    <property type="entry name" value="Decaprenyl diphosphate synthase-like"/>
    <property type="match status" value="1"/>
</dbReference>
<dbReference type="PANTHER" id="PTHR21528:SF0">
    <property type="entry name" value="DEHYDRODOLICHYL DIPHOSPHATE SYNTHASE COMPLEX SUBUNIT NUS1"/>
    <property type="match status" value="1"/>
</dbReference>
<evidence type="ECO:0000256" key="1">
    <source>
        <dbReference type="ARBA" id="ARBA00001946"/>
    </source>
</evidence>
<evidence type="ECO:0000256" key="13">
    <source>
        <dbReference type="SAM" id="Phobius"/>
    </source>
</evidence>
<sequence length="251" mass="28798">MWVCKCFLSFIHLLLYIRWIIVILFDEIRSYFSISSRTCTHGNIRNDSLNLMKLPRHISFMVLESDISFVDLAQLIVWSMAMGIPYISVYDREGTLKKNVAALSSEIIRKQKEVFMDESSKCTFVLRTKDVKFDCEVLAPTQVCISLLSEQDGKGDIVDAAREFCKGVQLKHRTPKEMEPDIFNGILKATCGIPDPELALKFGDAQLIMGFLPWQTRLTEFQPLRSHVNIKYSTFLSSLTKYGTCQQRFGK</sequence>
<dbReference type="UniPathway" id="UPA00378"/>
<protein>
    <recommendedName>
        <fullName evidence="5">ditrans,polycis-polyprenyl diphosphate synthase [(2E,6E)-farnesyldiphosphate specific]</fullName>
        <ecNumber evidence="5">2.5.1.87</ecNumber>
    </recommendedName>
</protein>
<dbReference type="PANTHER" id="PTHR21528">
    <property type="entry name" value="DEHYDRODOLICHYL DIPHOSPHATE SYNTHASE COMPLEX SUBUNIT NUS1"/>
    <property type="match status" value="1"/>
</dbReference>
<feature type="transmembrane region" description="Helical" evidence="13">
    <location>
        <begin position="67"/>
        <end position="89"/>
    </location>
</feature>
<keyword evidence="9" id="KW-0460">Magnesium</keyword>
<evidence type="ECO:0000256" key="12">
    <source>
        <dbReference type="ARBA" id="ARBA00047353"/>
    </source>
</evidence>
<comment type="catalytic activity">
    <reaction evidence="12">
        <text>n isopentenyl diphosphate + (2E,6E)-farnesyl diphosphate = a di-trans,poly-cis-polyprenyl diphosphate + n diphosphate</text>
        <dbReference type="Rhea" id="RHEA:53008"/>
        <dbReference type="Rhea" id="RHEA-COMP:19494"/>
        <dbReference type="ChEBI" id="CHEBI:33019"/>
        <dbReference type="ChEBI" id="CHEBI:128769"/>
        <dbReference type="ChEBI" id="CHEBI:136960"/>
        <dbReference type="ChEBI" id="CHEBI:175763"/>
        <dbReference type="EC" id="2.5.1.87"/>
    </reaction>
</comment>